<feature type="domain" description="AMP-dependent synthetase/ligase" evidence="2">
    <location>
        <begin position="21"/>
        <end position="330"/>
    </location>
</feature>
<dbReference type="Proteomes" id="UP000578686">
    <property type="component" value="Unassembled WGS sequence"/>
</dbReference>
<dbReference type="PANTHER" id="PTHR22754">
    <property type="entry name" value="DISCO-INTERACTING PROTEIN 2 DIP2 -RELATED"/>
    <property type="match status" value="1"/>
</dbReference>
<evidence type="ECO:0000313" key="3">
    <source>
        <dbReference type="EMBL" id="NJQ07281.1"/>
    </source>
</evidence>
<evidence type="ECO:0000313" key="4">
    <source>
        <dbReference type="Proteomes" id="UP000578686"/>
    </source>
</evidence>
<evidence type="ECO:0000259" key="2">
    <source>
        <dbReference type="Pfam" id="PF00501"/>
    </source>
</evidence>
<dbReference type="AlphaFoldDB" id="A0A7X6D317"/>
<comment type="caution">
    <text evidence="3">The sequence shown here is derived from an EMBL/GenBank/DDBJ whole genome shotgun (WGS) entry which is preliminary data.</text>
</comment>
<dbReference type="PROSITE" id="PS00455">
    <property type="entry name" value="AMP_BINDING"/>
    <property type="match status" value="1"/>
</dbReference>
<dbReference type="GO" id="GO:0016874">
    <property type="term" value="F:ligase activity"/>
    <property type="evidence" value="ECO:0007669"/>
    <property type="project" value="UniProtKB-KW"/>
</dbReference>
<dbReference type="GO" id="GO:0006633">
    <property type="term" value="P:fatty acid biosynthetic process"/>
    <property type="evidence" value="ECO:0007669"/>
    <property type="project" value="TreeGrafter"/>
</dbReference>
<protein>
    <submittedName>
        <fullName evidence="3">Fatty acyl-AMP ligase</fullName>
    </submittedName>
</protein>
<dbReference type="InterPro" id="IPR000873">
    <property type="entry name" value="AMP-dep_synth/lig_dom"/>
</dbReference>
<dbReference type="SUPFAM" id="SSF56801">
    <property type="entry name" value="Acetyl-CoA synthetase-like"/>
    <property type="match status" value="1"/>
</dbReference>
<dbReference type="InterPro" id="IPR042099">
    <property type="entry name" value="ANL_N_sf"/>
</dbReference>
<dbReference type="GO" id="GO:0005886">
    <property type="term" value="C:plasma membrane"/>
    <property type="evidence" value="ECO:0007669"/>
    <property type="project" value="TreeGrafter"/>
</dbReference>
<reference evidence="3 4" key="1">
    <citation type="submission" date="2020-03" db="EMBL/GenBank/DDBJ databases">
        <title>Draft genome of Streptomyces sp. ventii, isolated from the Axial Seamount in the Pacific Ocean, and resequencing of the two type strains Streptomyces lonarensis strain NCL 716 and Streptomyces bohaiensis strain 11A07.</title>
        <authorList>
            <person name="Loughran R.M."/>
            <person name="Pfannmuller K.M."/>
            <person name="Wasson B.J."/>
            <person name="Deadmond M.C."/>
            <person name="Paddock B.E."/>
            <person name="Koyack M.J."/>
            <person name="Gallegos D.A."/>
            <person name="Mitchell E.A."/>
            <person name="Ushijima B."/>
            <person name="Saw J.H."/>
            <person name="Mcphail K.L."/>
            <person name="Videau P."/>
        </authorList>
    </citation>
    <scope>NUCLEOTIDE SEQUENCE [LARGE SCALE GENOMIC DNA]</scope>
    <source>
        <strain evidence="3 4">NCL716</strain>
    </source>
</reference>
<dbReference type="Gene3D" id="3.40.50.12780">
    <property type="entry name" value="N-terminal domain of ligase-like"/>
    <property type="match status" value="1"/>
</dbReference>
<comment type="similarity">
    <text evidence="1">Belongs to the ATP-dependent AMP-binding enzyme family.</text>
</comment>
<organism evidence="3 4">
    <name type="scientific">Streptomyces lonarensis</name>
    <dbReference type="NCBI Taxonomy" id="700599"/>
    <lineage>
        <taxon>Bacteria</taxon>
        <taxon>Bacillati</taxon>
        <taxon>Actinomycetota</taxon>
        <taxon>Actinomycetes</taxon>
        <taxon>Kitasatosporales</taxon>
        <taxon>Streptomycetaceae</taxon>
        <taxon>Streptomyces</taxon>
    </lineage>
</organism>
<accession>A0A7X6D317</accession>
<dbReference type="InterPro" id="IPR020845">
    <property type="entry name" value="AMP-binding_CS"/>
</dbReference>
<dbReference type="PANTHER" id="PTHR22754:SF32">
    <property type="entry name" value="DISCO-INTERACTING PROTEIN 2"/>
    <property type="match status" value="1"/>
</dbReference>
<sequence>MWEALLGGSGRGTLHAWEGDRFSHTTWAAVTADARAMAGTLRAAGVVPGTRVAAVLSNTPEAVRGLLAAWIAGAAVASLPLPARGMTAPEYGAQITALLDRVDPVVLLADPGLLPMLPATAGRDLPVLPWTALTGGPGGVEPCPPGPDETAFIQCSSGSTSVPKGCALTPRAIAAQLGMMLEMAGSTPGREVIGCWLPLSHDMGAFGCLLNSWAYDFDLVLSTPERFGMAPRSWFRDLSEFGATMTAGTSTALHLATRAQSRTTPLPRELALRVLTLGAERVDWDTIAAATERFAPSGLRPEAFMPAYGLAEATLAVACTPYDRRPHAAAFDRDALLAGRAEPAPEGAPGSVRLVSNGPALPGVRITAGPPGTSAELHISSPSLATHYHGDPERTAERFTGGGLRTEDLGFEHDGEIYVAGRSDDLLSVGGRKIYAAEVEAALDALGPLRQGASVLLDTGRAGAVELVLLTEPRRRRDDFPAIADDIAAVARGTAGVALAECWFLEQGTVPRTPSGKVQRNRCRALLGDDRLRTIARVRLG</sequence>
<keyword evidence="4" id="KW-1185">Reference proteome</keyword>
<proteinExistence type="inferred from homology"/>
<dbReference type="GO" id="GO:0070566">
    <property type="term" value="F:adenylyltransferase activity"/>
    <property type="evidence" value="ECO:0007669"/>
    <property type="project" value="TreeGrafter"/>
</dbReference>
<gene>
    <name evidence="3" type="ORF">HCN56_17230</name>
</gene>
<keyword evidence="3" id="KW-0436">Ligase</keyword>
<dbReference type="Gene3D" id="3.30.300.30">
    <property type="match status" value="1"/>
</dbReference>
<evidence type="ECO:0000256" key="1">
    <source>
        <dbReference type="ARBA" id="ARBA00006432"/>
    </source>
</evidence>
<dbReference type="EMBL" id="JAAVJD010000146">
    <property type="protein sequence ID" value="NJQ07281.1"/>
    <property type="molecule type" value="Genomic_DNA"/>
</dbReference>
<dbReference type="Pfam" id="PF00501">
    <property type="entry name" value="AMP-binding"/>
    <property type="match status" value="1"/>
</dbReference>
<dbReference type="InterPro" id="IPR045851">
    <property type="entry name" value="AMP-bd_C_sf"/>
</dbReference>
<name>A0A7X6D317_9ACTN</name>